<dbReference type="SUPFAM" id="SSF56112">
    <property type="entry name" value="Protein kinase-like (PK-like)"/>
    <property type="match status" value="1"/>
</dbReference>
<dbReference type="AlphaFoldDB" id="A0A8S1ESU2"/>
<reference evidence="12 13" key="1">
    <citation type="submission" date="2020-04" db="EMBL/GenBank/DDBJ databases">
        <authorList>
            <person name="Laetsch R D."/>
            <person name="Stevens L."/>
            <person name="Kumar S."/>
            <person name="Blaxter L. M."/>
        </authorList>
    </citation>
    <scope>NUCLEOTIDE SEQUENCE [LARGE SCALE GENOMIC DNA]</scope>
</reference>
<proteinExistence type="predicted"/>
<dbReference type="InterPro" id="IPR011009">
    <property type="entry name" value="Kinase-like_dom_sf"/>
</dbReference>
<keyword evidence="8" id="KW-0460">Magnesium</keyword>
<accession>A0A8S1ESU2</accession>
<dbReference type="PROSITE" id="PS00108">
    <property type="entry name" value="PROTEIN_KINASE_ST"/>
    <property type="match status" value="1"/>
</dbReference>
<dbReference type="GO" id="GO:0035556">
    <property type="term" value="P:intracellular signal transduction"/>
    <property type="evidence" value="ECO:0007669"/>
    <property type="project" value="TreeGrafter"/>
</dbReference>
<evidence type="ECO:0000256" key="3">
    <source>
        <dbReference type="ARBA" id="ARBA00022553"/>
    </source>
</evidence>
<comment type="cofactor">
    <cofactor evidence="1">
        <name>Mg(2+)</name>
        <dbReference type="ChEBI" id="CHEBI:18420"/>
    </cofactor>
</comment>
<keyword evidence="4" id="KW-0479">Metal-binding</keyword>
<keyword evidence="2" id="KW-0217">Developmental protein</keyword>
<keyword evidence="9" id="KW-0832">Ubl conjugation</keyword>
<dbReference type="GO" id="GO:0050321">
    <property type="term" value="F:tau-protein kinase activity"/>
    <property type="evidence" value="ECO:0007669"/>
    <property type="project" value="TreeGrafter"/>
</dbReference>
<dbReference type="Gene3D" id="1.10.510.10">
    <property type="entry name" value="Transferase(Phosphotransferase) domain 1"/>
    <property type="match status" value="1"/>
</dbReference>
<evidence type="ECO:0000256" key="2">
    <source>
        <dbReference type="ARBA" id="ARBA00022473"/>
    </source>
</evidence>
<keyword evidence="6" id="KW-0221">Differentiation</keyword>
<keyword evidence="10" id="KW-0744">Spermatogenesis</keyword>
<dbReference type="GO" id="GO:0000226">
    <property type="term" value="P:microtubule cytoskeleton organization"/>
    <property type="evidence" value="ECO:0007669"/>
    <property type="project" value="TreeGrafter"/>
</dbReference>
<dbReference type="GO" id="GO:0007283">
    <property type="term" value="P:spermatogenesis"/>
    <property type="evidence" value="ECO:0007669"/>
    <property type="project" value="UniProtKB-KW"/>
</dbReference>
<keyword evidence="13" id="KW-1185">Reference proteome</keyword>
<dbReference type="EMBL" id="CADEPM010000004">
    <property type="protein sequence ID" value="CAB3404337.1"/>
    <property type="molecule type" value="Genomic_DNA"/>
</dbReference>
<dbReference type="InterPro" id="IPR000719">
    <property type="entry name" value="Prot_kinase_dom"/>
</dbReference>
<dbReference type="PANTHER" id="PTHR24346">
    <property type="entry name" value="MAP/MICROTUBULE AFFINITY-REGULATING KINASE"/>
    <property type="match status" value="1"/>
</dbReference>
<gene>
    <name evidence="12" type="ORF">CBOVIS_LOCUS6691</name>
</gene>
<feature type="domain" description="Protein kinase" evidence="11">
    <location>
        <begin position="36"/>
        <end position="291"/>
    </location>
</feature>
<organism evidence="12 13">
    <name type="scientific">Caenorhabditis bovis</name>
    <dbReference type="NCBI Taxonomy" id="2654633"/>
    <lineage>
        <taxon>Eukaryota</taxon>
        <taxon>Metazoa</taxon>
        <taxon>Ecdysozoa</taxon>
        <taxon>Nematoda</taxon>
        <taxon>Chromadorea</taxon>
        <taxon>Rhabditida</taxon>
        <taxon>Rhabditina</taxon>
        <taxon>Rhabditomorpha</taxon>
        <taxon>Rhabditoidea</taxon>
        <taxon>Rhabditidae</taxon>
        <taxon>Peloderinae</taxon>
        <taxon>Caenorhabditis</taxon>
    </lineage>
</organism>
<evidence type="ECO:0000256" key="6">
    <source>
        <dbReference type="ARBA" id="ARBA00022782"/>
    </source>
</evidence>
<dbReference type="OrthoDB" id="504170at2759"/>
<dbReference type="Pfam" id="PF00069">
    <property type="entry name" value="Pkinase"/>
    <property type="match status" value="1"/>
</dbReference>
<evidence type="ECO:0000256" key="10">
    <source>
        <dbReference type="ARBA" id="ARBA00022871"/>
    </source>
</evidence>
<sequence>MFVLSGLTTKIGGIQTRMLTCQMLIRTVEVVLDAKICAIKHTRKEMLSKVITANIMRTNRLVAIKIIDKNKVPGDFLKKFLPREIAIWQSVKHYNIVELYGLYEYDNRVMLVSEFGSMGNLLSYVQNHGPTPNSTAVCWGTQLLFALNYLHERKIGHRDVKLENVIIFSPHTVKLADFGFSRMMANEPTSTTFCGSKSYSAPEVLSGIAYCPYKADMWSFGIVLFVMLTNRMPFAEDTTNDVIIEKQKNRQYRWPTSVRIEHDAQVTVDNIMTFSPELRTTARQCFSLPWFSKYLAALQQER</sequence>
<evidence type="ECO:0000256" key="1">
    <source>
        <dbReference type="ARBA" id="ARBA00001946"/>
    </source>
</evidence>
<comment type="caution">
    <text evidence="12">The sequence shown here is derived from an EMBL/GenBank/DDBJ whole genome shotgun (WGS) entry which is preliminary data.</text>
</comment>
<dbReference type="GO" id="GO:0005524">
    <property type="term" value="F:ATP binding"/>
    <property type="evidence" value="ECO:0007669"/>
    <property type="project" value="UniProtKB-KW"/>
</dbReference>
<dbReference type="PROSITE" id="PS50011">
    <property type="entry name" value="PROTEIN_KINASE_DOM"/>
    <property type="match status" value="1"/>
</dbReference>
<evidence type="ECO:0000313" key="13">
    <source>
        <dbReference type="Proteomes" id="UP000494206"/>
    </source>
</evidence>
<dbReference type="FunFam" id="1.10.510.10:FF:000571">
    <property type="entry name" value="Maternal embryonic leucine zipper kinase"/>
    <property type="match status" value="1"/>
</dbReference>
<evidence type="ECO:0000259" key="11">
    <source>
        <dbReference type="PROSITE" id="PS50011"/>
    </source>
</evidence>
<keyword evidence="3" id="KW-0597">Phosphoprotein</keyword>
<dbReference type="GO" id="GO:0005737">
    <property type="term" value="C:cytoplasm"/>
    <property type="evidence" value="ECO:0007669"/>
    <property type="project" value="TreeGrafter"/>
</dbReference>
<dbReference type="SMART" id="SM00220">
    <property type="entry name" value="S_TKc"/>
    <property type="match status" value="1"/>
</dbReference>
<evidence type="ECO:0000256" key="7">
    <source>
        <dbReference type="ARBA" id="ARBA00022840"/>
    </source>
</evidence>
<keyword evidence="7" id="KW-0067">ATP-binding</keyword>
<dbReference type="InterPro" id="IPR008271">
    <property type="entry name" value="Ser/Thr_kinase_AS"/>
</dbReference>
<protein>
    <recommendedName>
        <fullName evidence="11">Protein kinase domain-containing protein</fullName>
    </recommendedName>
</protein>
<evidence type="ECO:0000256" key="8">
    <source>
        <dbReference type="ARBA" id="ARBA00022842"/>
    </source>
</evidence>
<dbReference type="GO" id="GO:0030154">
    <property type="term" value="P:cell differentiation"/>
    <property type="evidence" value="ECO:0007669"/>
    <property type="project" value="UniProtKB-KW"/>
</dbReference>
<evidence type="ECO:0000256" key="5">
    <source>
        <dbReference type="ARBA" id="ARBA00022741"/>
    </source>
</evidence>
<dbReference type="GO" id="GO:0000287">
    <property type="term" value="F:magnesium ion binding"/>
    <property type="evidence" value="ECO:0007669"/>
    <property type="project" value="UniProtKB-ARBA"/>
</dbReference>
<name>A0A8S1ESU2_9PELO</name>
<keyword evidence="5" id="KW-0547">Nucleotide-binding</keyword>
<evidence type="ECO:0000256" key="4">
    <source>
        <dbReference type="ARBA" id="ARBA00022723"/>
    </source>
</evidence>
<evidence type="ECO:0000256" key="9">
    <source>
        <dbReference type="ARBA" id="ARBA00022843"/>
    </source>
</evidence>
<dbReference type="PANTHER" id="PTHR24346:SF102">
    <property type="entry name" value="TESTIS-SPECIFIC SERINE_THREONINE-PROTEIN KINASE 1"/>
    <property type="match status" value="1"/>
</dbReference>
<dbReference type="Proteomes" id="UP000494206">
    <property type="component" value="Unassembled WGS sequence"/>
</dbReference>
<evidence type="ECO:0000313" key="12">
    <source>
        <dbReference type="EMBL" id="CAB3404337.1"/>
    </source>
</evidence>